<evidence type="ECO:0000313" key="7">
    <source>
        <dbReference type="EMBL" id="ASJ16951.1"/>
    </source>
</evidence>
<keyword evidence="5 6" id="KW-0472">Membrane</keyword>
<reference evidence="9" key="1">
    <citation type="submission" date="2016-01" db="EMBL/GenBank/DDBJ databases">
        <authorList>
            <person name="Vorgias C.E."/>
        </authorList>
    </citation>
    <scope>NUCLEOTIDE SEQUENCE [LARGE SCALE GENOMIC DNA]</scope>
</reference>
<evidence type="ECO:0000313" key="8">
    <source>
        <dbReference type="EMBL" id="CUX78433.1"/>
    </source>
</evidence>
<dbReference type="RefSeq" id="WP_068578466.1">
    <property type="nucleotide sequence ID" value="NZ_CP015193.1"/>
</dbReference>
<proteinExistence type="predicted"/>
<name>A0A160VTC9_9EURY</name>
<dbReference type="KEGG" id="tch:CHITON_1654"/>
<dbReference type="GO" id="GO:0008324">
    <property type="term" value="F:monoatomic cation transmembrane transporter activity"/>
    <property type="evidence" value="ECO:0007669"/>
    <property type="project" value="InterPro"/>
</dbReference>
<dbReference type="NCBIfam" id="NF006245">
    <property type="entry name" value="PRK08383.1"/>
    <property type="match status" value="1"/>
</dbReference>
<evidence type="ECO:0000256" key="3">
    <source>
        <dbReference type="ARBA" id="ARBA00022692"/>
    </source>
</evidence>
<accession>A0A160VTC9</accession>
<evidence type="ECO:0000256" key="1">
    <source>
        <dbReference type="ARBA" id="ARBA00004651"/>
    </source>
</evidence>
<reference evidence="8" key="2">
    <citation type="submission" date="2016-01" db="EMBL/GenBank/DDBJ databases">
        <authorList>
            <person name="Oliw E.H."/>
        </authorList>
    </citation>
    <scope>NUCLEOTIDE SEQUENCE</scope>
    <source>
        <strain evidence="8">1</strain>
    </source>
</reference>
<keyword evidence="2" id="KW-1003">Cell membrane</keyword>
<dbReference type="PIRSF" id="PIRSF019239">
    <property type="entry name" value="MrpE"/>
    <property type="match status" value="1"/>
</dbReference>
<organism evidence="8 9">
    <name type="scientific">Thermococcus chitonophagus</name>
    <dbReference type="NCBI Taxonomy" id="54262"/>
    <lineage>
        <taxon>Archaea</taxon>
        <taxon>Methanobacteriati</taxon>
        <taxon>Methanobacteriota</taxon>
        <taxon>Thermococci</taxon>
        <taxon>Thermococcales</taxon>
        <taxon>Thermococcaceae</taxon>
        <taxon>Thermococcus</taxon>
    </lineage>
</organism>
<evidence type="ECO:0000313" key="10">
    <source>
        <dbReference type="Proteomes" id="UP000250189"/>
    </source>
</evidence>
<dbReference type="EMBL" id="LN999010">
    <property type="protein sequence ID" value="CUX78433.1"/>
    <property type="molecule type" value="Genomic_DNA"/>
</dbReference>
<feature type="transmembrane region" description="Helical" evidence="6">
    <location>
        <begin position="28"/>
        <end position="44"/>
    </location>
</feature>
<reference evidence="7 10" key="3">
    <citation type="submission" date="2016-04" db="EMBL/GenBank/DDBJ databases">
        <title>Complete genome sequence of Thermococcus chitonophagus type strain GC74.</title>
        <authorList>
            <person name="Oger P.M."/>
        </authorList>
    </citation>
    <scope>NUCLEOTIDE SEQUENCE [LARGE SCALE GENOMIC DNA]</scope>
    <source>
        <strain evidence="7 10">GC74</strain>
    </source>
</reference>
<evidence type="ECO:0000256" key="5">
    <source>
        <dbReference type="ARBA" id="ARBA00023136"/>
    </source>
</evidence>
<keyword evidence="10" id="KW-1185">Reference proteome</keyword>
<evidence type="ECO:0000256" key="4">
    <source>
        <dbReference type="ARBA" id="ARBA00022989"/>
    </source>
</evidence>
<keyword evidence="4 6" id="KW-1133">Transmembrane helix</keyword>
<gene>
    <name evidence="7" type="ORF">A3L04_07625</name>
    <name evidence="8" type="ORF">CHITON_1654</name>
</gene>
<dbReference type="InterPro" id="IPR002758">
    <property type="entry name" value="Cation_antiport_E"/>
</dbReference>
<dbReference type="AlphaFoldDB" id="A0A160VTC9"/>
<dbReference type="STRING" id="54262.CHITON_1654"/>
<evidence type="ECO:0000313" key="9">
    <source>
        <dbReference type="Proteomes" id="UP000093069"/>
    </source>
</evidence>
<dbReference type="Proteomes" id="UP000250189">
    <property type="component" value="Chromosome"/>
</dbReference>
<keyword evidence="3 6" id="KW-0812">Transmembrane</keyword>
<comment type="subcellular location">
    <subcellularLocation>
        <location evidence="1">Cell membrane</location>
        <topology evidence="1">Multi-pass membrane protein</topology>
    </subcellularLocation>
</comment>
<dbReference type="GeneID" id="33322438"/>
<dbReference type="PANTHER" id="PTHR34584">
    <property type="entry name" value="NA(+)/H(+) ANTIPORTER SUBUNIT E1"/>
    <property type="match status" value="1"/>
</dbReference>
<dbReference type="OrthoDB" id="85180at2157"/>
<dbReference type="EMBL" id="CP015193">
    <property type="protein sequence ID" value="ASJ16951.1"/>
    <property type="molecule type" value="Genomic_DNA"/>
</dbReference>
<dbReference type="Pfam" id="PF01899">
    <property type="entry name" value="MNHE"/>
    <property type="match status" value="1"/>
</dbReference>
<evidence type="ECO:0000256" key="6">
    <source>
        <dbReference type="SAM" id="Phobius"/>
    </source>
</evidence>
<dbReference type="GO" id="GO:0005886">
    <property type="term" value="C:plasma membrane"/>
    <property type="evidence" value="ECO:0007669"/>
    <property type="project" value="UniProtKB-SubCell"/>
</dbReference>
<dbReference type="Proteomes" id="UP000093069">
    <property type="component" value="Chromosome I"/>
</dbReference>
<protein>
    <submittedName>
        <fullName evidence="7">Cation:proton antiporter</fullName>
    </submittedName>
    <submittedName>
        <fullName evidence="8">Membrane bound hydrogenase, MbhA subunit</fullName>
    </submittedName>
</protein>
<evidence type="ECO:0000256" key="2">
    <source>
        <dbReference type="ARBA" id="ARBA00022475"/>
    </source>
</evidence>
<feature type="transmembrane region" description="Helical" evidence="6">
    <location>
        <begin position="56"/>
        <end position="77"/>
    </location>
</feature>
<sequence length="167" mass="18952">MSFITAFAWAYFIWLVLTVGSKGMLWNVQELVAGLIFSVIVAYATRDIIGEKASRFLNPVKWIMFMAYFPVLFWGMVKANFDVAYRVITGKIRPGIVRVPVDLENDAQYTILSNSITLTPGTLTIEACPDEKALYVHWINIPEGQEWPESSEPVSGPFEKWARRLGE</sequence>
<dbReference type="PANTHER" id="PTHR34584:SF1">
    <property type="entry name" value="NA(+)_H(+) ANTIPORTER SUBUNIT E1"/>
    <property type="match status" value="1"/>
</dbReference>